<feature type="transmembrane region" description="Helical" evidence="7">
    <location>
        <begin position="150"/>
        <end position="169"/>
    </location>
</feature>
<dbReference type="GO" id="GO:0005886">
    <property type="term" value="C:plasma membrane"/>
    <property type="evidence" value="ECO:0007669"/>
    <property type="project" value="UniProtKB-SubCell"/>
</dbReference>
<evidence type="ECO:0000259" key="8">
    <source>
        <dbReference type="PROSITE" id="PS50928"/>
    </source>
</evidence>
<evidence type="ECO:0000313" key="9">
    <source>
        <dbReference type="EMBL" id="QLL07602.1"/>
    </source>
</evidence>
<dbReference type="AlphaFoldDB" id="A0A7D6E550"/>
<evidence type="ECO:0000256" key="7">
    <source>
        <dbReference type="RuleBase" id="RU363032"/>
    </source>
</evidence>
<dbReference type="PANTHER" id="PTHR30151:SF40">
    <property type="entry name" value="TRANSPORT SYSTEM INTEGRAL MEMBRANE PROTEIN"/>
    <property type="match status" value="1"/>
</dbReference>
<feature type="transmembrane region" description="Helical" evidence="7">
    <location>
        <begin position="124"/>
        <end position="144"/>
    </location>
</feature>
<evidence type="ECO:0000256" key="5">
    <source>
        <dbReference type="ARBA" id="ARBA00022989"/>
    </source>
</evidence>
<comment type="subcellular location">
    <subcellularLocation>
        <location evidence="1 7">Cell membrane</location>
        <topology evidence="1 7">Multi-pass membrane protein</topology>
    </subcellularLocation>
</comment>
<evidence type="ECO:0000256" key="6">
    <source>
        <dbReference type="ARBA" id="ARBA00023136"/>
    </source>
</evidence>
<dbReference type="GO" id="GO:0055085">
    <property type="term" value="P:transmembrane transport"/>
    <property type="evidence" value="ECO:0007669"/>
    <property type="project" value="InterPro"/>
</dbReference>
<dbReference type="PANTHER" id="PTHR30151">
    <property type="entry name" value="ALKANE SULFONATE ABC TRANSPORTER-RELATED, MEMBRANE SUBUNIT"/>
    <property type="match status" value="1"/>
</dbReference>
<name>A0A7D6E550_9MYCO</name>
<feature type="transmembrane region" description="Helical" evidence="7">
    <location>
        <begin position="190"/>
        <end position="209"/>
    </location>
</feature>
<feature type="domain" description="ABC transmembrane type-1" evidence="8">
    <location>
        <begin position="86"/>
        <end position="269"/>
    </location>
</feature>
<dbReference type="Gene3D" id="1.10.3720.10">
    <property type="entry name" value="MetI-like"/>
    <property type="match status" value="1"/>
</dbReference>
<keyword evidence="6 7" id="KW-0472">Membrane</keyword>
<organism evidence="9 10">
    <name type="scientific">Mycobacterium vicinigordonae</name>
    <dbReference type="NCBI Taxonomy" id="1719132"/>
    <lineage>
        <taxon>Bacteria</taxon>
        <taxon>Bacillati</taxon>
        <taxon>Actinomycetota</taxon>
        <taxon>Actinomycetes</taxon>
        <taxon>Mycobacteriales</taxon>
        <taxon>Mycobacteriaceae</taxon>
        <taxon>Mycobacterium</taxon>
    </lineage>
</organism>
<dbReference type="PROSITE" id="PS50928">
    <property type="entry name" value="ABC_TM1"/>
    <property type="match status" value="1"/>
</dbReference>
<dbReference type="Pfam" id="PF00528">
    <property type="entry name" value="BPD_transp_1"/>
    <property type="match status" value="1"/>
</dbReference>
<keyword evidence="2 7" id="KW-0813">Transport</keyword>
<dbReference type="KEGG" id="mgor:H0P51_00805"/>
<evidence type="ECO:0000256" key="2">
    <source>
        <dbReference type="ARBA" id="ARBA00022448"/>
    </source>
</evidence>
<evidence type="ECO:0000256" key="4">
    <source>
        <dbReference type="ARBA" id="ARBA00022692"/>
    </source>
</evidence>
<feature type="transmembrane region" description="Helical" evidence="7">
    <location>
        <begin position="93"/>
        <end position="112"/>
    </location>
</feature>
<evidence type="ECO:0000256" key="3">
    <source>
        <dbReference type="ARBA" id="ARBA00022475"/>
    </source>
</evidence>
<keyword evidence="4 7" id="KW-0812">Transmembrane</keyword>
<dbReference type="Proteomes" id="UP000510682">
    <property type="component" value="Chromosome"/>
</dbReference>
<dbReference type="CDD" id="cd06261">
    <property type="entry name" value="TM_PBP2"/>
    <property type="match status" value="1"/>
</dbReference>
<comment type="similarity">
    <text evidence="7">Belongs to the binding-protein-dependent transport system permease family.</text>
</comment>
<keyword evidence="3" id="KW-1003">Cell membrane</keyword>
<evidence type="ECO:0000256" key="1">
    <source>
        <dbReference type="ARBA" id="ARBA00004651"/>
    </source>
</evidence>
<protein>
    <submittedName>
        <fullName evidence="9">ABC transporter permease</fullName>
    </submittedName>
</protein>
<sequence>MVSAAVRGNVASQTYRVRVTPAVRGAWIRAGLVSLRAKLFAVAVIVAIWQIVYLSGWKSTVVLPGPATVAAALWQQAREPMLWEATWTTLNRALIGFALALLIGALAGALTSRNRLLRNAFGPIITGLQTMPAIAWFPFAIIFFGLHTSAILFVIVIGAAPSIAIGVIAGADHIPPLLLRAAKTLNLTGLSLYCHVILPASLPMFVSGLRQGWAFAWRSLMAGELVVLVTNTASIGVLLENAQNMTDMPSAMAIMIVILAIGIVMDAAFAAVDRQIRRRWGLLETEHG</sequence>
<keyword evidence="5 7" id="KW-1133">Transmembrane helix</keyword>
<dbReference type="InterPro" id="IPR000515">
    <property type="entry name" value="MetI-like"/>
</dbReference>
<accession>A0A7D6E550</accession>
<dbReference type="InterPro" id="IPR035906">
    <property type="entry name" value="MetI-like_sf"/>
</dbReference>
<reference evidence="10" key="1">
    <citation type="submission" date="2020-07" db="EMBL/GenBank/DDBJ databases">
        <title>Description of Mycobacterium gordonae subsp. intergordonae subsp.nov. and Mycobacterium gordonae subsp. gordonae subsp. nov.</title>
        <authorList>
            <person name="Yu X."/>
        </authorList>
    </citation>
    <scope>NUCLEOTIDE SEQUENCE [LARGE SCALE GENOMIC DNA]</scope>
    <source>
        <strain evidence="10">24</strain>
    </source>
</reference>
<keyword evidence="10" id="KW-1185">Reference proteome</keyword>
<evidence type="ECO:0000313" key="10">
    <source>
        <dbReference type="Proteomes" id="UP000510682"/>
    </source>
</evidence>
<proteinExistence type="inferred from homology"/>
<gene>
    <name evidence="9" type="ORF">H0P51_00805</name>
</gene>
<feature type="transmembrane region" description="Helical" evidence="7">
    <location>
        <begin position="251"/>
        <end position="272"/>
    </location>
</feature>
<reference evidence="10" key="2">
    <citation type="submission" date="2023-07" db="EMBL/GenBank/DDBJ databases">
        <title>Description of Mycobacterium gordonae subsp. intergordonae subsp.nov. and Mycobacterium gordonae subsp. gordonae subsp. nov.</title>
        <authorList>
            <person name="Huang H."/>
        </authorList>
    </citation>
    <scope>NUCLEOTIDE SEQUENCE [LARGE SCALE GENOMIC DNA]</scope>
    <source>
        <strain evidence="10">24</strain>
    </source>
</reference>
<feature type="transmembrane region" description="Helical" evidence="7">
    <location>
        <begin position="39"/>
        <end position="57"/>
    </location>
</feature>
<dbReference type="EMBL" id="CP059165">
    <property type="protein sequence ID" value="QLL07602.1"/>
    <property type="molecule type" value="Genomic_DNA"/>
</dbReference>
<dbReference type="SUPFAM" id="SSF161098">
    <property type="entry name" value="MetI-like"/>
    <property type="match status" value="1"/>
</dbReference>